<evidence type="ECO:0000256" key="2">
    <source>
        <dbReference type="PIRSR" id="PIRSR000137-2"/>
    </source>
</evidence>
<dbReference type="PANTHER" id="PTHR11552:SF213">
    <property type="entry name" value="DEHYDROGENASE, PUTATIVE-RELATED"/>
    <property type="match status" value="1"/>
</dbReference>
<dbReference type="Proteomes" id="UP001140560">
    <property type="component" value="Unassembled WGS sequence"/>
</dbReference>
<comment type="similarity">
    <text evidence="1">Belongs to the GMC oxidoreductase family.</text>
</comment>
<keyword evidence="2" id="KW-0285">Flavoprotein</keyword>
<evidence type="ECO:0000313" key="6">
    <source>
        <dbReference type="Proteomes" id="UP001140560"/>
    </source>
</evidence>
<dbReference type="Pfam" id="PF13450">
    <property type="entry name" value="NAD_binding_8"/>
    <property type="match status" value="1"/>
</dbReference>
<keyword evidence="3" id="KW-0732">Signal</keyword>
<dbReference type="InterPro" id="IPR012132">
    <property type="entry name" value="GMC_OxRdtase"/>
</dbReference>
<feature type="signal peptide" evidence="3">
    <location>
        <begin position="1"/>
        <end position="19"/>
    </location>
</feature>
<comment type="cofactor">
    <cofactor evidence="2">
        <name>FAD</name>
        <dbReference type="ChEBI" id="CHEBI:57692"/>
    </cofactor>
</comment>
<dbReference type="PANTHER" id="PTHR11552">
    <property type="entry name" value="GLUCOSE-METHANOL-CHOLINE GMC OXIDOREDUCTASE"/>
    <property type="match status" value="1"/>
</dbReference>
<proteinExistence type="inferred from homology"/>
<accession>A0A9W8XY62</accession>
<dbReference type="PIRSF" id="PIRSF000137">
    <property type="entry name" value="Alcohol_oxidase"/>
    <property type="match status" value="1"/>
</dbReference>
<dbReference type="OrthoDB" id="269227at2759"/>
<evidence type="ECO:0000256" key="3">
    <source>
        <dbReference type="SAM" id="SignalP"/>
    </source>
</evidence>
<name>A0A9W8XY62_9PLEO</name>
<keyword evidence="2" id="KW-0274">FAD</keyword>
<evidence type="ECO:0000313" key="5">
    <source>
        <dbReference type="EMBL" id="KAJ4362911.1"/>
    </source>
</evidence>
<dbReference type="Pfam" id="PF05199">
    <property type="entry name" value="GMC_oxred_C"/>
    <property type="match status" value="1"/>
</dbReference>
<reference evidence="5" key="1">
    <citation type="submission" date="2022-10" db="EMBL/GenBank/DDBJ databases">
        <title>Tapping the CABI collections for fungal endophytes: first genome assemblies for Collariella, Neodidymelliopsis, Ascochyta clinopodiicola, Didymella pomorum, Didymosphaeria variabile, Neocosmospora piperis and Neocucurbitaria cava.</title>
        <authorList>
            <person name="Hill R."/>
        </authorList>
    </citation>
    <scope>NUCLEOTIDE SEQUENCE</scope>
    <source>
        <strain evidence="5">IMI 356814</strain>
    </source>
</reference>
<feature type="domain" description="Glucose-methanol-choline oxidoreductase N-terminal" evidence="4">
    <location>
        <begin position="368"/>
        <end position="382"/>
    </location>
</feature>
<dbReference type="PROSITE" id="PS00624">
    <property type="entry name" value="GMC_OXRED_2"/>
    <property type="match status" value="1"/>
</dbReference>
<dbReference type="InterPro" id="IPR000172">
    <property type="entry name" value="GMC_OxRdtase_N"/>
</dbReference>
<feature type="chain" id="PRO_5040730824" description="Glucose-methanol-choline oxidoreductase N-terminal domain-containing protein" evidence="3">
    <location>
        <begin position="20"/>
        <end position="657"/>
    </location>
</feature>
<dbReference type="GO" id="GO:0050660">
    <property type="term" value="F:flavin adenine dinucleotide binding"/>
    <property type="evidence" value="ECO:0007669"/>
    <property type="project" value="InterPro"/>
</dbReference>
<evidence type="ECO:0000256" key="1">
    <source>
        <dbReference type="ARBA" id="ARBA00010790"/>
    </source>
</evidence>
<dbReference type="SUPFAM" id="SSF54373">
    <property type="entry name" value="FAD-linked reductases, C-terminal domain"/>
    <property type="match status" value="1"/>
</dbReference>
<dbReference type="InterPro" id="IPR007867">
    <property type="entry name" value="GMC_OxRtase_C"/>
</dbReference>
<dbReference type="SUPFAM" id="SSF51905">
    <property type="entry name" value="FAD/NAD(P)-binding domain"/>
    <property type="match status" value="1"/>
</dbReference>
<protein>
    <recommendedName>
        <fullName evidence="4">Glucose-methanol-choline oxidoreductase N-terminal domain-containing protein</fullName>
    </recommendedName>
</protein>
<dbReference type="Gene3D" id="3.30.560.10">
    <property type="entry name" value="Glucose Oxidase, domain 3"/>
    <property type="match status" value="1"/>
</dbReference>
<gene>
    <name evidence="5" type="ORF">N0V83_010028</name>
</gene>
<organism evidence="5 6">
    <name type="scientific">Neocucurbitaria cava</name>
    <dbReference type="NCBI Taxonomy" id="798079"/>
    <lineage>
        <taxon>Eukaryota</taxon>
        <taxon>Fungi</taxon>
        <taxon>Dikarya</taxon>
        <taxon>Ascomycota</taxon>
        <taxon>Pezizomycotina</taxon>
        <taxon>Dothideomycetes</taxon>
        <taxon>Pleosporomycetidae</taxon>
        <taxon>Pleosporales</taxon>
        <taxon>Pleosporineae</taxon>
        <taxon>Cucurbitariaceae</taxon>
        <taxon>Neocucurbitaria</taxon>
    </lineage>
</organism>
<sequence>MIVLKALTLLSLFTSSVFGGSHHGMLHKRGKVSSTSDASMLDTYDYVVVGSGPGGSPLASRLALAGHTVLLIEAGQDFSGDPIYEVPVMHIFASEYKDMRWSFFVNHFADLEKQKKDPKMTYKLADGSHYTGLDPPAGAEPLGILYPRAAALGGCAAHNGMITVYPNNKDWTYIQELTGDDSWEQSKMRGYYKKAEKCQYLLNDPTSHGYAGWLTTTTTPLYLVAEDLKIVSLVVAAASAMGKTLLSTVVGTVTGLVNILANDINSANFGADSALHQLYQIPLFMHAGRYTRGGPREFVVDAASKSRLDVVLNTFVTNITWDLSGDVPKATGVNFIQGTGVYGADERVKSAHMPGSVKATKEVIISAGTFNSPQILKLSGVGPREELESFGIPVVKDLPGVGTNMQDRYEVGVAGQTRTDFALLKGCTFLEGEDPCYDKWKNDLLTGPYSTNGIALGILQRSSVAEDEDADIFMSGFPGLFKGYQEGYAELAIAERNWWTWLVLKAHSRNNAGTVLLKSASPFDMPNITFNSFSGASGAKDLTAIREGLAFGRRAFKDLIPLDGSFTEHWPGANVTSDADLDEFASNEAWGHHACCTNPIGPDSDNMAVLDSSFRVRGVSGLRVVDASVFPKIPGYYISLPIYMISEKAADVILAEV</sequence>
<comment type="caution">
    <text evidence="5">The sequence shown here is derived from an EMBL/GenBank/DDBJ whole genome shotgun (WGS) entry which is preliminary data.</text>
</comment>
<dbReference type="AlphaFoldDB" id="A0A9W8XY62"/>
<feature type="binding site" evidence="2">
    <location>
        <position position="316"/>
    </location>
    <ligand>
        <name>FAD</name>
        <dbReference type="ChEBI" id="CHEBI:57692"/>
    </ligand>
</feature>
<keyword evidence="6" id="KW-1185">Reference proteome</keyword>
<dbReference type="InterPro" id="IPR036188">
    <property type="entry name" value="FAD/NAD-bd_sf"/>
</dbReference>
<dbReference type="EMBL" id="JAPEUY010000020">
    <property type="protein sequence ID" value="KAJ4362911.1"/>
    <property type="molecule type" value="Genomic_DNA"/>
</dbReference>
<dbReference type="GO" id="GO:0016614">
    <property type="term" value="F:oxidoreductase activity, acting on CH-OH group of donors"/>
    <property type="evidence" value="ECO:0007669"/>
    <property type="project" value="InterPro"/>
</dbReference>
<dbReference type="Pfam" id="PF00732">
    <property type="entry name" value="GMC_oxred_N"/>
    <property type="match status" value="1"/>
</dbReference>
<dbReference type="Gene3D" id="3.50.50.60">
    <property type="entry name" value="FAD/NAD(P)-binding domain"/>
    <property type="match status" value="1"/>
</dbReference>
<evidence type="ECO:0000259" key="4">
    <source>
        <dbReference type="PROSITE" id="PS00624"/>
    </source>
</evidence>